<feature type="binding site" evidence="7">
    <location>
        <begin position="420"/>
        <end position="423"/>
    </location>
    <ligand>
        <name>meso-2,6-diaminopimelate</name>
        <dbReference type="ChEBI" id="CHEBI:57791"/>
    </ligand>
</feature>
<sequence length="504" mass="53493">MTLGELLEGIEIVAARGTLEMSVQGLAYDSRRVRPGDVFFALSGSKQDGRGFAREAQAAGAVAIVGSGLDAAGDGVVSVSEPRRALAQASARFHGYPARTLRIAGVTGTNGKTTTTWMLTSIFRAAGVSPGLIGTIAYRIGDESRAAPFTTPEAPELQALLREMNDRGVRMVAMEVSSHALVQRRAYGVEFDAVVFTNLTQDHLDYHGDMEHYLDAKLMLFDGRNGPSTKRATAIVWVDDPAGRRVVAAAEQAGLRVVTVGSELTSGPQASRLDVSVGRIESRPDGLALQLFVDLRGTRMGETLVWLPLLGRFNAANAALAVATAAVLGIDVRTIVRSLEAMSGVPGRLERVEAGQPWLVVVDYAHTPDALERALAAVREHVRGRVSLVFGCGGDRDSGKRPQMGRIAARDADRAWVTNDNPRGEDPAAIARAIMAGDETGRLVLQLDRRAAIAESLAAARPGDAVLIAGKGHETTQTIGDRVLPFDDRAVARELLAARGTGSP</sequence>
<name>A0A538TV45_UNCEI</name>
<feature type="binding site" evidence="7">
    <location>
        <position position="474"/>
    </location>
    <ligand>
        <name>meso-2,6-diaminopimelate</name>
        <dbReference type="ChEBI" id="CHEBI:57791"/>
    </ligand>
</feature>
<dbReference type="InterPro" id="IPR036565">
    <property type="entry name" value="Mur-like_cat_sf"/>
</dbReference>
<keyword evidence="7" id="KW-0067">ATP-binding</keyword>
<comment type="caution">
    <text evidence="7">Lacks conserved residue(s) required for the propagation of feature annotation.</text>
</comment>
<feature type="binding site" evidence="7">
    <location>
        <position position="177"/>
    </location>
    <ligand>
        <name>UDP-N-acetyl-alpha-D-muramoyl-L-alanyl-D-glutamate</name>
        <dbReference type="ChEBI" id="CHEBI:83900"/>
    </ligand>
</feature>
<dbReference type="InterPro" id="IPR013221">
    <property type="entry name" value="Mur_ligase_cen"/>
</dbReference>
<dbReference type="Gene3D" id="3.40.1390.10">
    <property type="entry name" value="MurE/MurF, N-terminal domain"/>
    <property type="match status" value="1"/>
</dbReference>
<evidence type="ECO:0000256" key="3">
    <source>
        <dbReference type="ARBA" id="ARBA00022960"/>
    </source>
</evidence>
<comment type="function">
    <text evidence="7">Catalyzes the addition of meso-diaminopimelic acid to the nucleotide precursor UDP-N-acetylmuramoyl-L-alanyl-D-glutamate (UMAG) in the biosynthesis of bacterial cell-wall peptidoglycan.</text>
</comment>
<dbReference type="Gene3D" id="3.90.190.20">
    <property type="entry name" value="Mur ligase, C-terminal domain"/>
    <property type="match status" value="1"/>
</dbReference>
<feature type="binding site" evidence="7">
    <location>
        <position position="396"/>
    </location>
    <ligand>
        <name>meso-2,6-diaminopimelate</name>
        <dbReference type="ChEBI" id="CHEBI:57791"/>
    </ligand>
</feature>
<comment type="subcellular location">
    <subcellularLocation>
        <location evidence="7 8">Cytoplasm</location>
    </subcellularLocation>
</comment>
<dbReference type="InterPro" id="IPR000713">
    <property type="entry name" value="Mur_ligase_N"/>
</dbReference>
<proteinExistence type="inferred from homology"/>
<keyword evidence="7" id="KW-0963">Cytoplasm</keyword>
<keyword evidence="7" id="KW-0547">Nucleotide-binding</keyword>
<keyword evidence="5 7" id="KW-0131">Cell cycle</keyword>
<dbReference type="Pfam" id="PF01225">
    <property type="entry name" value="Mur_ligase"/>
    <property type="match status" value="1"/>
</dbReference>
<dbReference type="SUPFAM" id="SSF53244">
    <property type="entry name" value="MurD-like peptide ligases, peptide-binding domain"/>
    <property type="match status" value="1"/>
</dbReference>
<dbReference type="Pfam" id="PF08245">
    <property type="entry name" value="Mur_ligase_M"/>
    <property type="match status" value="1"/>
</dbReference>
<comment type="similarity">
    <text evidence="1 7">Belongs to the MurCDEF family. MurE subfamily.</text>
</comment>
<dbReference type="GO" id="GO:0005524">
    <property type="term" value="F:ATP binding"/>
    <property type="evidence" value="ECO:0007669"/>
    <property type="project" value="UniProtKB-UniRule"/>
</dbReference>
<keyword evidence="3 7" id="KW-0133">Cell shape</keyword>
<keyword evidence="6 7" id="KW-0961">Cell wall biogenesis/degradation</keyword>
<dbReference type="SUPFAM" id="SSF63418">
    <property type="entry name" value="MurE/MurF N-terminal domain"/>
    <property type="match status" value="1"/>
</dbReference>
<dbReference type="GO" id="GO:0008360">
    <property type="term" value="P:regulation of cell shape"/>
    <property type="evidence" value="ECO:0007669"/>
    <property type="project" value="UniProtKB-KW"/>
</dbReference>
<dbReference type="InterPro" id="IPR004101">
    <property type="entry name" value="Mur_ligase_C"/>
</dbReference>
<comment type="cofactor">
    <cofactor evidence="7">
        <name>Mg(2+)</name>
        <dbReference type="ChEBI" id="CHEBI:18420"/>
    </cofactor>
</comment>
<evidence type="ECO:0000313" key="12">
    <source>
        <dbReference type="EMBL" id="TMQ67489.1"/>
    </source>
</evidence>
<evidence type="ECO:0000256" key="5">
    <source>
        <dbReference type="ARBA" id="ARBA00023306"/>
    </source>
</evidence>
<feature type="short sequence motif" description="Meso-diaminopimelate recognition motif" evidence="7">
    <location>
        <begin position="420"/>
        <end position="423"/>
    </location>
</feature>
<keyword evidence="4 7" id="KW-0573">Peptidoglycan synthesis</keyword>
<feature type="modified residue" description="N6-carboxylysine" evidence="7">
    <location>
        <position position="217"/>
    </location>
</feature>
<comment type="PTM">
    <text evidence="7">Carboxylation is probably crucial for Mg(2+) binding and, consequently, for the gamma-phosphate positioning of ATP.</text>
</comment>
<dbReference type="SUPFAM" id="SSF53623">
    <property type="entry name" value="MurD-like peptide ligases, catalytic domain"/>
    <property type="match status" value="1"/>
</dbReference>
<accession>A0A538TV45</accession>
<dbReference type="EMBL" id="VBOY01000038">
    <property type="protein sequence ID" value="TMQ67489.1"/>
    <property type="molecule type" value="Genomic_DNA"/>
</dbReference>
<comment type="caution">
    <text evidence="12">The sequence shown here is derived from an EMBL/GenBank/DDBJ whole genome shotgun (WGS) entry which is preliminary data.</text>
</comment>
<feature type="domain" description="Mur ligase C-terminal" evidence="10">
    <location>
        <begin position="347"/>
        <end position="472"/>
    </location>
</feature>
<keyword evidence="2 7" id="KW-0132">Cell division</keyword>
<feature type="domain" description="Mur ligase N-terminal catalytic" evidence="9">
    <location>
        <begin position="23"/>
        <end position="93"/>
    </location>
</feature>
<evidence type="ECO:0000256" key="1">
    <source>
        <dbReference type="ARBA" id="ARBA00005898"/>
    </source>
</evidence>
<dbReference type="HAMAP" id="MF_00208">
    <property type="entry name" value="MurE"/>
    <property type="match status" value="1"/>
</dbReference>
<dbReference type="GO" id="GO:0009252">
    <property type="term" value="P:peptidoglycan biosynthetic process"/>
    <property type="evidence" value="ECO:0007669"/>
    <property type="project" value="UniProtKB-UniRule"/>
</dbReference>
<evidence type="ECO:0000256" key="4">
    <source>
        <dbReference type="ARBA" id="ARBA00022984"/>
    </source>
</evidence>
<comment type="pathway">
    <text evidence="7 8">Cell wall biogenesis; peptidoglycan biosynthesis.</text>
</comment>
<keyword evidence="7 12" id="KW-0436">Ligase</keyword>
<feature type="binding site" evidence="7">
    <location>
        <begin position="150"/>
        <end position="151"/>
    </location>
    <ligand>
        <name>UDP-N-acetyl-alpha-D-muramoyl-L-alanyl-D-glutamate</name>
        <dbReference type="ChEBI" id="CHEBI:83900"/>
    </ligand>
</feature>
<feature type="domain" description="Mur ligase central" evidence="11">
    <location>
        <begin position="106"/>
        <end position="325"/>
    </location>
</feature>
<evidence type="ECO:0000313" key="13">
    <source>
        <dbReference type="Proteomes" id="UP000316609"/>
    </source>
</evidence>
<dbReference type="InterPro" id="IPR035911">
    <property type="entry name" value="MurE/MurF_N"/>
</dbReference>
<dbReference type="Proteomes" id="UP000316609">
    <property type="component" value="Unassembled WGS sequence"/>
</dbReference>
<dbReference type="GO" id="GO:0051301">
    <property type="term" value="P:cell division"/>
    <property type="evidence" value="ECO:0007669"/>
    <property type="project" value="UniProtKB-KW"/>
</dbReference>
<feature type="binding site" evidence="7">
    <location>
        <begin position="108"/>
        <end position="114"/>
    </location>
    <ligand>
        <name>ATP</name>
        <dbReference type="ChEBI" id="CHEBI:30616"/>
    </ligand>
</feature>
<dbReference type="EC" id="6.3.2.13" evidence="7"/>
<dbReference type="UniPathway" id="UPA00219"/>
<dbReference type="GO" id="GO:0008765">
    <property type="term" value="F:UDP-N-acetylmuramoylalanyl-D-glutamate-2,6-diaminopimelate ligase activity"/>
    <property type="evidence" value="ECO:0007669"/>
    <property type="project" value="UniProtKB-UniRule"/>
</dbReference>
<dbReference type="PANTHER" id="PTHR23135">
    <property type="entry name" value="MUR LIGASE FAMILY MEMBER"/>
    <property type="match status" value="1"/>
</dbReference>
<evidence type="ECO:0000256" key="2">
    <source>
        <dbReference type="ARBA" id="ARBA00022618"/>
    </source>
</evidence>
<dbReference type="GO" id="GO:0071555">
    <property type="term" value="P:cell wall organization"/>
    <property type="evidence" value="ECO:0007669"/>
    <property type="project" value="UniProtKB-KW"/>
</dbReference>
<dbReference type="NCBIfam" id="TIGR01085">
    <property type="entry name" value="murE"/>
    <property type="match status" value="1"/>
</dbReference>
<dbReference type="InterPro" id="IPR005761">
    <property type="entry name" value="UDP-N-AcMur-Glu-dNH2Pim_ligase"/>
</dbReference>
<feature type="binding site" evidence="7">
    <location>
        <position position="470"/>
    </location>
    <ligand>
        <name>meso-2,6-diaminopimelate</name>
        <dbReference type="ChEBI" id="CHEBI:57791"/>
    </ligand>
</feature>
<evidence type="ECO:0000256" key="8">
    <source>
        <dbReference type="RuleBase" id="RU004135"/>
    </source>
</evidence>
<dbReference type="GO" id="GO:0000287">
    <property type="term" value="F:magnesium ion binding"/>
    <property type="evidence" value="ECO:0007669"/>
    <property type="project" value="UniProtKB-UniRule"/>
</dbReference>
<keyword evidence="7" id="KW-0460">Magnesium</keyword>
<dbReference type="AlphaFoldDB" id="A0A538TV45"/>
<feature type="binding site" evidence="7">
    <location>
        <position position="30"/>
    </location>
    <ligand>
        <name>UDP-N-acetyl-alpha-D-muramoyl-L-alanyl-D-glutamate</name>
        <dbReference type="ChEBI" id="CHEBI:83900"/>
    </ligand>
</feature>
<feature type="binding site" evidence="7">
    <location>
        <position position="185"/>
    </location>
    <ligand>
        <name>UDP-N-acetyl-alpha-D-muramoyl-L-alanyl-D-glutamate</name>
        <dbReference type="ChEBI" id="CHEBI:83900"/>
    </ligand>
</feature>
<evidence type="ECO:0000259" key="11">
    <source>
        <dbReference type="Pfam" id="PF08245"/>
    </source>
</evidence>
<dbReference type="Gene3D" id="3.40.1190.10">
    <property type="entry name" value="Mur-like, catalytic domain"/>
    <property type="match status" value="1"/>
</dbReference>
<evidence type="ECO:0000259" key="9">
    <source>
        <dbReference type="Pfam" id="PF01225"/>
    </source>
</evidence>
<dbReference type="Pfam" id="PF02875">
    <property type="entry name" value="Mur_ligase_C"/>
    <property type="match status" value="1"/>
</dbReference>
<dbReference type="NCBIfam" id="NF001124">
    <property type="entry name" value="PRK00139.1-2"/>
    <property type="match status" value="1"/>
</dbReference>
<dbReference type="InterPro" id="IPR036615">
    <property type="entry name" value="Mur_ligase_C_dom_sf"/>
</dbReference>
<evidence type="ECO:0000259" key="10">
    <source>
        <dbReference type="Pfam" id="PF02875"/>
    </source>
</evidence>
<evidence type="ECO:0000256" key="6">
    <source>
        <dbReference type="ARBA" id="ARBA00023316"/>
    </source>
</evidence>
<dbReference type="GO" id="GO:0005737">
    <property type="term" value="C:cytoplasm"/>
    <property type="evidence" value="ECO:0007669"/>
    <property type="project" value="UniProtKB-SubCell"/>
</dbReference>
<reference evidence="12 13" key="1">
    <citation type="journal article" date="2019" name="Nat. Microbiol.">
        <title>Mediterranean grassland soil C-N compound turnover is dependent on rainfall and depth, and is mediated by genomically divergent microorganisms.</title>
        <authorList>
            <person name="Diamond S."/>
            <person name="Andeer P.F."/>
            <person name="Li Z."/>
            <person name="Crits-Christoph A."/>
            <person name="Burstein D."/>
            <person name="Anantharaman K."/>
            <person name="Lane K.R."/>
            <person name="Thomas B.C."/>
            <person name="Pan C."/>
            <person name="Northen T.R."/>
            <person name="Banfield J.F."/>
        </authorList>
    </citation>
    <scope>NUCLEOTIDE SEQUENCE [LARGE SCALE GENOMIC DNA]</scope>
    <source>
        <strain evidence="12">WS_8</strain>
    </source>
</reference>
<dbReference type="PANTHER" id="PTHR23135:SF4">
    <property type="entry name" value="UDP-N-ACETYLMURAMOYL-L-ALANYL-D-GLUTAMATE--2,6-DIAMINOPIMELATE LIGASE MURE HOMOLOG, CHLOROPLASTIC"/>
    <property type="match status" value="1"/>
</dbReference>
<comment type="catalytic activity">
    <reaction evidence="7">
        <text>UDP-N-acetyl-alpha-D-muramoyl-L-alanyl-D-glutamate + meso-2,6-diaminopimelate + ATP = UDP-N-acetyl-alpha-D-muramoyl-L-alanyl-gamma-D-glutamyl-meso-2,6-diaminopimelate + ADP + phosphate + H(+)</text>
        <dbReference type="Rhea" id="RHEA:23676"/>
        <dbReference type="ChEBI" id="CHEBI:15378"/>
        <dbReference type="ChEBI" id="CHEBI:30616"/>
        <dbReference type="ChEBI" id="CHEBI:43474"/>
        <dbReference type="ChEBI" id="CHEBI:57791"/>
        <dbReference type="ChEBI" id="CHEBI:83900"/>
        <dbReference type="ChEBI" id="CHEBI:83905"/>
        <dbReference type="ChEBI" id="CHEBI:456216"/>
        <dbReference type="EC" id="6.3.2.13"/>
    </reaction>
</comment>
<evidence type="ECO:0000256" key="7">
    <source>
        <dbReference type="HAMAP-Rule" id="MF_00208"/>
    </source>
</evidence>
<gene>
    <name evidence="7" type="primary">murE</name>
    <name evidence="12" type="ORF">E6K78_04640</name>
</gene>
<protein>
    <recommendedName>
        <fullName evidence="7">UDP-N-acetylmuramoyl-L-alanyl-D-glutamate--2,6-diaminopimelate ligase</fullName>
        <ecNumber evidence="7">6.3.2.13</ecNumber>
    </recommendedName>
    <alternativeName>
        <fullName evidence="7">Meso-A2pm-adding enzyme</fullName>
    </alternativeName>
    <alternativeName>
        <fullName evidence="7">Meso-diaminopimelate-adding enzyme</fullName>
    </alternativeName>
    <alternativeName>
        <fullName evidence="7">UDP-MurNAc-L-Ala-D-Glu:meso-diaminopimelate ligase</fullName>
    </alternativeName>
    <alternativeName>
        <fullName evidence="7">UDP-MurNAc-tripeptide synthetase</fullName>
    </alternativeName>
    <alternativeName>
        <fullName evidence="7">UDP-N-acetylmuramyl-tripeptide synthetase</fullName>
    </alternativeName>
</protein>
<organism evidence="12 13">
    <name type="scientific">Eiseniibacteriota bacterium</name>
    <dbReference type="NCBI Taxonomy" id="2212470"/>
    <lineage>
        <taxon>Bacteria</taxon>
        <taxon>Candidatus Eiseniibacteriota</taxon>
    </lineage>
</organism>
<dbReference type="NCBIfam" id="NF001126">
    <property type="entry name" value="PRK00139.1-4"/>
    <property type="match status" value="1"/>
</dbReference>
<feature type="binding site" evidence="7">
    <location>
        <position position="183"/>
    </location>
    <ligand>
        <name>UDP-N-acetyl-alpha-D-muramoyl-L-alanyl-D-glutamate</name>
        <dbReference type="ChEBI" id="CHEBI:83900"/>
    </ligand>
</feature>